<accession>A0A1A8CCP3</accession>
<proteinExistence type="predicted"/>
<sequence>LCEEGRLQRKTGSFHKHLVTFHLSAGTLRSSHSSEIGSSG</sequence>
<evidence type="ECO:0000313" key="1">
    <source>
        <dbReference type="EMBL" id="SBP76838.1"/>
    </source>
</evidence>
<name>A0A1A8CCP3_NOTKA</name>
<organism evidence="1">
    <name type="scientific">Nothobranchius kadleci</name>
    <name type="common">African annual killifish</name>
    <dbReference type="NCBI Taxonomy" id="1051664"/>
    <lineage>
        <taxon>Eukaryota</taxon>
        <taxon>Metazoa</taxon>
        <taxon>Chordata</taxon>
        <taxon>Craniata</taxon>
        <taxon>Vertebrata</taxon>
        <taxon>Euteleostomi</taxon>
        <taxon>Actinopterygii</taxon>
        <taxon>Neopterygii</taxon>
        <taxon>Teleostei</taxon>
        <taxon>Neoteleostei</taxon>
        <taxon>Acanthomorphata</taxon>
        <taxon>Ovalentaria</taxon>
        <taxon>Atherinomorphae</taxon>
        <taxon>Cyprinodontiformes</taxon>
        <taxon>Nothobranchiidae</taxon>
        <taxon>Nothobranchius</taxon>
    </lineage>
</organism>
<dbReference type="EMBL" id="HADZ01012897">
    <property type="protein sequence ID" value="SBP76838.1"/>
    <property type="molecule type" value="Transcribed_RNA"/>
</dbReference>
<gene>
    <name evidence="1" type="primary">BRAFLDRAFT_102100</name>
</gene>
<protein>
    <submittedName>
        <fullName evidence="1">Uncharacterized protein</fullName>
    </submittedName>
</protein>
<feature type="non-terminal residue" evidence="1">
    <location>
        <position position="40"/>
    </location>
</feature>
<feature type="non-terminal residue" evidence="1">
    <location>
        <position position="1"/>
    </location>
</feature>
<reference evidence="1" key="2">
    <citation type="submission" date="2016-06" db="EMBL/GenBank/DDBJ databases">
        <title>The genome of a short-lived fish provides insights into sex chromosome evolution and the genetic control of aging.</title>
        <authorList>
            <person name="Reichwald K."/>
            <person name="Felder M."/>
            <person name="Petzold A."/>
            <person name="Koch P."/>
            <person name="Groth M."/>
            <person name="Platzer M."/>
        </authorList>
    </citation>
    <scope>NUCLEOTIDE SEQUENCE</scope>
    <source>
        <tissue evidence="1">Brain</tissue>
    </source>
</reference>
<reference evidence="1" key="1">
    <citation type="submission" date="2016-05" db="EMBL/GenBank/DDBJ databases">
        <authorList>
            <person name="Lavstsen T."/>
            <person name="Jespersen J.S."/>
        </authorList>
    </citation>
    <scope>NUCLEOTIDE SEQUENCE</scope>
    <source>
        <tissue evidence="1">Brain</tissue>
    </source>
</reference>
<dbReference type="AlphaFoldDB" id="A0A1A8CCP3"/>